<sequence length="363" mass="40732">MPTPRFSVIVPAYNLEKLLGRCLDSLIAQTFSDWECVVVDDGSSDSTGAVCDAYAAKDPRFVVLHQENGGVSSARNAGIHTARAEDLLFLDGDDALEPFALEWLADRRAQWPGDLIGFHMRSDRDTPDDPAAAQPPRAYTAAQKRAYMAGNFGSNVTIKLFSAAVIRESGVAFDPALARGEDQDFCFRYLDAFFALRPDAAVRQYELHLYVVYADNGTGRASSQKVTAHAIDWDPEASRGYAARLMAEYTDLLASMGGWEGYTPKERLHMAHQYARRFAFAVWAARQLNETLPDGFWGSRGVGDLVSAMGRYKLYCAYYWPLRLHWNALIAAVYHSDESESKRLYWRVFLVGDLLLGRRWNRL</sequence>
<protein>
    <submittedName>
        <fullName evidence="4">Glycosyltransferase family 2 protein</fullName>
    </submittedName>
</protein>
<reference evidence="4" key="1">
    <citation type="journal article" date="2021" name="PeerJ">
        <title>Extensive microbial diversity within the chicken gut microbiome revealed by metagenomics and culture.</title>
        <authorList>
            <person name="Gilroy R."/>
            <person name="Ravi A."/>
            <person name="Getino M."/>
            <person name="Pursley I."/>
            <person name="Horton D.L."/>
            <person name="Alikhan N.F."/>
            <person name="Baker D."/>
            <person name="Gharbi K."/>
            <person name="Hall N."/>
            <person name="Watson M."/>
            <person name="Adriaenssens E.M."/>
            <person name="Foster-Nyarko E."/>
            <person name="Jarju S."/>
            <person name="Secka A."/>
            <person name="Antonio M."/>
            <person name="Oren A."/>
            <person name="Chaudhuri R.R."/>
            <person name="La Ragione R."/>
            <person name="Hildebrand F."/>
            <person name="Pallen M.J."/>
        </authorList>
    </citation>
    <scope>NUCLEOTIDE SEQUENCE</scope>
    <source>
        <strain evidence="4">2239</strain>
    </source>
</reference>
<reference evidence="4" key="2">
    <citation type="submission" date="2021-04" db="EMBL/GenBank/DDBJ databases">
        <authorList>
            <person name="Gilroy R."/>
        </authorList>
    </citation>
    <scope>NUCLEOTIDE SEQUENCE</scope>
    <source>
        <strain evidence="4">2239</strain>
    </source>
</reference>
<dbReference type="EMBL" id="DXFW01000004">
    <property type="protein sequence ID" value="HIX04827.1"/>
    <property type="molecule type" value="Genomic_DNA"/>
</dbReference>
<dbReference type="GO" id="GO:0016757">
    <property type="term" value="F:glycosyltransferase activity"/>
    <property type="evidence" value="ECO:0007669"/>
    <property type="project" value="UniProtKB-KW"/>
</dbReference>
<evidence type="ECO:0000256" key="2">
    <source>
        <dbReference type="ARBA" id="ARBA00022679"/>
    </source>
</evidence>
<dbReference type="InterPro" id="IPR029044">
    <property type="entry name" value="Nucleotide-diphossugar_trans"/>
</dbReference>
<keyword evidence="2" id="KW-0808">Transferase</keyword>
<dbReference type="SUPFAM" id="SSF53448">
    <property type="entry name" value="Nucleotide-diphospho-sugar transferases"/>
    <property type="match status" value="1"/>
</dbReference>
<dbReference type="Proteomes" id="UP000824193">
    <property type="component" value="Unassembled WGS sequence"/>
</dbReference>
<evidence type="ECO:0000259" key="3">
    <source>
        <dbReference type="Pfam" id="PF00535"/>
    </source>
</evidence>
<gene>
    <name evidence="4" type="ORF">H9865_01765</name>
</gene>
<dbReference type="PANTHER" id="PTHR22916">
    <property type="entry name" value="GLYCOSYLTRANSFERASE"/>
    <property type="match status" value="1"/>
</dbReference>
<accession>A0A9D2ADG0</accession>
<dbReference type="Gene3D" id="3.90.550.10">
    <property type="entry name" value="Spore Coat Polysaccharide Biosynthesis Protein SpsA, Chain A"/>
    <property type="match status" value="1"/>
</dbReference>
<dbReference type="InterPro" id="IPR001173">
    <property type="entry name" value="Glyco_trans_2-like"/>
</dbReference>
<name>A0A9D2ADG0_9FIRM</name>
<evidence type="ECO:0000313" key="5">
    <source>
        <dbReference type="Proteomes" id="UP000824193"/>
    </source>
</evidence>
<comment type="caution">
    <text evidence="4">The sequence shown here is derived from an EMBL/GenBank/DDBJ whole genome shotgun (WGS) entry which is preliminary data.</text>
</comment>
<dbReference type="CDD" id="cd00761">
    <property type="entry name" value="Glyco_tranf_GTA_type"/>
    <property type="match status" value="1"/>
</dbReference>
<dbReference type="PANTHER" id="PTHR22916:SF51">
    <property type="entry name" value="GLYCOSYLTRANSFERASE EPSH-RELATED"/>
    <property type="match status" value="1"/>
</dbReference>
<evidence type="ECO:0000313" key="4">
    <source>
        <dbReference type="EMBL" id="HIX04827.1"/>
    </source>
</evidence>
<proteinExistence type="predicted"/>
<dbReference type="AlphaFoldDB" id="A0A9D2ADG0"/>
<keyword evidence="1" id="KW-0328">Glycosyltransferase</keyword>
<evidence type="ECO:0000256" key="1">
    <source>
        <dbReference type="ARBA" id="ARBA00022676"/>
    </source>
</evidence>
<organism evidence="4 5">
    <name type="scientific">Candidatus Allofournierella pullicola</name>
    <dbReference type="NCBI Taxonomy" id="2838596"/>
    <lineage>
        <taxon>Bacteria</taxon>
        <taxon>Bacillati</taxon>
        <taxon>Bacillota</taxon>
        <taxon>Clostridia</taxon>
        <taxon>Eubacteriales</taxon>
        <taxon>Oscillospiraceae</taxon>
        <taxon>Allofournierella</taxon>
    </lineage>
</organism>
<feature type="domain" description="Glycosyltransferase 2-like" evidence="3">
    <location>
        <begin position="7"/>
        <end position="146"/>
    </location>
</feature>
<dbReference type="Pfam" id="PF00535">
    <property type="entry name" value="Glycos_transf_2"/>
    <property type="match status" value="1"/>
</dbReference>